<accession>A0A2K1YZI3</accession>
<protein>
    <submittedName>
        <fullName evidence="1">Uncharacterized protein</fullName>
    </submittedName>
</protein>
<sequence length="81" mass="8741">MNSMDKKKQNSQIIRSSRFSITSVTTPATIRGENLLIMSSLARLPLILASSTLVITFLVKSCSLSIEVSAQRCPSNGPSIT</sequence>
<dbReference type="AlphaFoldDB" id="A0A2K1YZI3"/>
<gene>
    <name evidence="1" type="ORF">POPTR_010G242400</name>
</gene>
<organism evidence="1 2">
    <name type="scientific">Populus trichocarpa</name>
    <name type="common">Western balsam poplar</name>
    <name type="synonym">Populus balsamifera subsp. trichocarpa</name>
    <dbReference type="NCBI Taxonomy" id="3694"/>
    <lineage>
        <taxon>Eukaryota</taxon>
        <taxon>Viridiplantae</taxon>
        <taxon>Streptophyta</taxon>
        <taxon>Embryophyta</taxon>
        <taxon>Tracheophyta</taxon>
        <taxon>Spermatophyta</taxon>
        <taxon>Magnoliopsida</taxon>
        <taxon>eudicotyledons</taxon>
        <taxon>Gunneridae</taxon>
        <taxon>Pentapetalae</taxon>
        <taxon>rosids</taxon>
        <taxon>fabids</taxon>
        <taxon>Malpighiales</taxon>
        <taxon>Salicaceae</taxon>
        <taxon>Saliceae</taxon>
        <taxon>Populus</taxon>
    </lineage>
</organism>
<evidence type="ECO:0000313" key="1">
    <source>
        <dbReference type="EMBL" id="PNT18441.1"/>
    </source>
</evidence>
<keyword evidence="2" id="KW-1185">Reference proteome</keyword>
<dbReference type="Proteomes" id="UP000006729">
    <property type="component" value="Chromosome 10"/>
</dbReference>
<dbReference type="InParanoid" id="A0A2K1YZI3"/>
<name>A0A2K1YZI3_POPTR</name>
<reference evidence="1 2" key="1">
    <citation type="journal article" date="2006" name="Science">
        <title>The genome of black cottonwood, Populus trichocarpa (Torr. &amp; Gray).</title>
        <authorList>
            <person name="Tuskan G.A."/>
            <person name="Difazio S."/>
            <person name="Jansson S."/>
            <person name="Bohlmann J."/>
            <person name="Grigoriev I."/>
            <person name="Hellsten U."/>
            <person name="Putnam N."/>
            <person name="Ralph S."/>
            <person name="Rombauts S."/>
            <person name="Salamov A."/>
            <person name="Schein J."/>
            <person name="Sterck L."/>
            <person name="Aerts A."/>
            <person name="Bhalerao R.R."/>
            <person name="Bhalerao R.P."/>
            <person name="Blaudez D."/>
            <person name="Boerjan W."/>
            <person name="Brun A."/>
            <person name="Brunner A."/>
            <person name="Busov V."/>
            <person name="Campbell M."/>
            <person name="Carlson J."/>
            <person name="Chalot M."/>
            <person name="Chapman J."/>
            <person name="Chen G.L."/>
            <person name="Cooper D."/>
            <person name="Coutinho P.M."/>
            <person name="Couturier J."/>
            <person name="Covert S."/>
            <person name="Cronk Q."/>
            <person name="Cunningham R."/>
            <person name="Davis J."/>
            <person name="Degroeve S."/>
            <person name="Dejardin A."/>
            <person name="Depamphilis C."/>
            <person name="Detter J."/>
            <person name="Dirks B."/>
            <person name="Dubchak I."/>
            <person name="Duplessis S."/>
            <person name="Ehlting J."/>
            <person name="Ellis B."/>
            <person name="Gendler K."/>
            <person name="Goodstein D."/>
            <person name="Gribskov M."/>
            <person name="Grimwood J."/>
            <person name="Groover A."/>
            <person name="Gunter L."/>
            <person name="Hamberger B."/>
            <person name="Heinze B."/>
            <person name="Helariutta Y."/>
            <person name="Henrissat B."/>
            <person name="Holligan D."/>
            <person name="Holt R."/>
            <person name="Huang W."/>
            <person name="Islam-Faridi N."/>
            <person name="Jones S."/>
            <person name="Jones-Rhoades M."/>
            <person name="Jorgensen R."/>
            <person name="Joshi C."/>
            <person name="Kangasjarvi J."/>
            <person name="Karlsson J."/>
            <person name="Kelleher C."/>
            <person name="Kirkpatrick R."/>
            <person name="Kirst M."/>
            <person name="Kohler A."/>
            <person name="Kalluri U."/>
            <person name="Larimer F."/>
            <person name="Leebens-Mack J."/>
            <person name="Leple J.C."/>
            <person name="Locascio P."/>
            <person name="Lou Y."/>
            <person name="Lucas S."/>
            <person name="Martin F."/>
            <person name="Montanini B."/>
            <person name="Napoli C."/>
            <person name="Nelson D.R."/>
            <person name="Nelson C."/>
            <person name="Nieminen K."/>
            <person name="Nilsson O."/>
            <person name="Pereda V."/>
            <person name="Peter G."/>
            <person name="Philippe R."/>
            <person name="Pilate G."/>
            <person name="Poliakov A."/>
            <person name="Razumovskaya J."/>
            <person name="Richardson P."/>
            <person name="Rinaldi C."/>
            <person name="Ritland K."/>
            <person name="Rouze P."/>
            <person name="Ryaboy D."/>
            <person name="Schmutz J."/>
            <person name="Schrader J."/>
            <person name="Segerman B."/>
            <person name="Shin H."/>
            <person name="Siddiqui A."/>
            <person name="Sterky F."/>
            <person name="Terry A."/>
            <person name="Tsai C.J."/>
            <person name="Uberbacher E."/>
            <person name="Unneberg P."/>
            <person name="Vahala J."/>
            <person name="Wall K."/>
            <person name="Wessler S."/>
            <person name="Yang G."/>
            <person name="Yin T."/>
            <person name="Douglas C."/>
            <person name="Marra M."/>
            <person name="Sandberg G."/>
            <person name="Van de Peer Y."/>
            <person name="Rokhsar D."/>
        </authorList>
    </citation>
    <scope>NUCLEOTIDE SEQUENCE [LARGE SCALE GENOMIC DNA]</scope>
    <source>
        <strain evidence="2">cv. Nisqually</strain>
    </source>
</reference>
<proteinExistence type="predicted"/>
<evidence type="ECO:0000313" key="2">
    <source>
        <dbReference type="Proteomes" id="UP000006729"/>
    </source>
</evidence>
<dbReference type="EMBL" id="CM009299">
    <property type="protein sequence ID" value="PNT18441.1"/>
    <property type="molecule type" value="Genomic_DNA"/>
</dbReference>